<dbReference type="AlphaFoldDB" id="A0A6G1IKB9"/>
<evidence type="ECO:0000313" key="10">
    <source>
        <dbReference type="Proteomes" id="UP000799291"/>
    </source>
</evidence>
<dbReference type="Pfam" id="PF02668">
    <property type="entry name" value="TauD"/>
    <property type="match status" value="1"/>
</dbReference>
<dbReference type="Gene3D" id="3.60.130.10">
    <property type="entry name" value="Clavaminate synthase-like"/>
    <property type="match status" value="1"/>
</dbReference>
<dbReference type="OrthoDB" id="10257314at2759"/>
<reference evidence="9" key="1">
    <citation type="journal article" date="2020" name="Stud. Mycol.">
        <title>101 Dothideomycetes genomes: a test case for predicting lifestyles and emergence of pathogens.</title>
        <authorList>
            <person name="Haridas S."/>
            <person name="Albert R."/>
            <person name="Binder M."/>
            <person name="Bloem J."/>
            <person name="Labutti K."/>
            <person name="Salamov A."/>
            <person name="Andreopoulos B."/>
            <person name="Baker S."/>
            <person name="Barry K."/>
            <person name="Bills G."/>
            <person name="Bluhm B."/>
            <person name="Cannon C."/>
            <person name="Castanera R."/>
            <person name="Culley D."/>
            <person name="Daum C."/>
            <person name="Ezra D."/>
            <person name="Gonzalez J."/>
            <person name="Henrissat B."/>
            <person name="Kuo A."/>
            <person name="Liang C."/>
            <person name="Lipzen A."/>
            <person name="Lutzoni F."/>
            <person name="Magnuson J."/>
            <person name="Mondo S."/>
            <person name="Nolan M."/>
            <person name="Ohm R."/>
            <person name="Pangilinan J."/>
            <person name="Park H.-J."/>
            <person name="Ramirez L."/>
            <person name="Alfaro M."/>
            <person name="Sun H."/>
            <person name="Tritt A."/>
            <person name="Yoshinaga Y."/>
            <person name="Zwiers L.-H."/>
            <person name="Turgeon B."/>
            <person name="Goodwin S."/>
            <person name="Spatafora J."/>
            <person name="Crous P."/>
            <person name="Grigoriev I."/>
        </authorList>
    </citation>
    <scope>NUCLEOTIDE SEQUENCE</scope>
    <source>
        <strain evidence="9">CBS 122367</strain>
    </source>
</reference>
<dbReference type="EMBL" id="MU005611">
    <property type="protein sequence ID" value="KAF2678538.1"/>
    <property type="molecule type" value="Genomic_DNA"/>
</dbReference>
<dbReference type="GO" id="GO:0046872">
    <property type="term" value="F:metal ion binding"/>
    <property type="evidence" value="ECO:0007669"/>
    <property type="project" value="UniProtKB-KW"/>
</dbReference>
<keyword evidence="10" id="KW-1185">Reference proteome</keyword>
<keyword evidence="3" id="KW-0479">Metal-binding</keyword>
<organism evidence="9 10">
    <name type="scientific">Lentithecium fluviatile CBS 122367</name>
    <dbReference type="NCBI Taxonomy" id="1168545"/>
    <lineage>
        <taxon>Eukaryota</taxon>
        <taxon>Fungi</taxon>
        <taxon>Dikarya</taxon>
        <taxon>Ascomycota</taxon>
        <taxon>Pezizomycotina</taxon>
        <taxon>Dothideomycetes</taxon>
        <taxon>Pleosporomycetidae</taxon>
        <taxon>Pleosporales</taxon>
        <taxon>Massarineae</taxon>
        <taxon>Lentitheciaceae</taxon>
        <taxon>Lentithecium</taxon>
    </lineage>
</organism>
<evidence type="ECO:0000256" key="7">
    <source>
        <dbReference type="SAM" id="MobiDB-lite"/>
    </source>
</evidence>
<feature type="region of interest" description="Disordered" evidence="7">
    <location>
        <begin position="1"/>
        <end position="27"/>
    </location>
</feature>
<evidence type="ECO:0000256" key="5">
    <source>
        <dbReference type="ARBA" id="ARBA00023002"/>
    </source>
</evidence>
<dbReference type="InterPro" id="IPR003819">
    <property type="entry name" value="TauD/TfdA-like"/>
</dbReference>
<feature type="compositionally biased region" description="Basic and acidic residues" evidence="7">
    <location>
        <begin position="465"/>
        <end position="477"/>
    </location>
</feature>
<dbReference type="PANTHER" id="PTHR30468">
    <property type="entry name" value="ALPHA-KETOGLUTARATE-DEPENDENT SULFONATE DIOXYGENASE"/>
    <property type="match status" value="1"/>
</dbReference>
<evidence type="ECO:0000256" key="3">
    <source>
        <dbReference type="ARBA" id="ARBA00022723"/>
    </source>
</evidence>
<dbReference type="GO" id="GO:0016706">
    <property type="term" value="F:2-oxoglutarate-dependent dioxygenase activity"/>
    <property type="evidence" value="ECO:0007669"/>
    <property type="project" value="TreeGrafter"/>
</dbReference>
<keyword evidence="5" id="KW-0560">Oxidoreductase</keyword>
<evidence type="ECO:0000256" key="2">
    <source>
        <dbReference type="ARBA" id="ARBA00005896"/>
    </source>
</evidence>
<sequence length="490" mass="54288">MATGILSDDNVSKQDSRSSVHTPKPFQPTGILDKFDYEEVTPIIGREFPTLKIVDDLLNADNADELLRELAITVSRRGVVFFRAQNNLTNDLQKILVNRLGQLTGKPLSSTLHIHPVYNQTSEFGARDDEISTISSSARKQIFANALAEDKRKYDAAQWHSDIQFEPHPADYTSLRLVQLPKDERGVPTGGDTLWASGYEIYDRFSPAYRKFLESLTAVFSGDGFLKAAAANPEKIRIHEGPRGSPENVGRELASVHPVVRTNPVTGWKSVFALGPFPKRVNELYSDESEELLKKILGVVTANHDLQVRFKWKSENDLAIWDNRSVFHTATFDYDHLGERFGHRAVGIGERPYFDVNSKSRTQALAEEAQAKANVATSKAGEVNKKEIASSGLDEKEVPAPELDSVVQEEVASDEANEKAEMTSKADAPVQDQAQIVSKEDDEKAKLPVRKVDSPVPEEQVVSEEASKTDLPVRKVDSPVQEDQVIGVSG</sequence>
<evidence type="ECO:0000259" key="8">
    <source>
        <dbReference type="Pfam" id="PF02668"/>
    </source>
</evidence>
<gene>
    <name evidence="9" type="ORF">K458DRAFT_348234</name>
</gene>
<accession>A0A6G1IKB9</accession>
<evidence type="ECO:0000256" key="4">
    <source>
        <dbReference type="ARBA" id="ARBA00022964"/>
    </source>
</evidence>
<feature type="region of interest" description="Disordered" evidence="7">
    <location>
        <begin position="390"/>
        <end position="490"/>
    </location>
</feature>
<keyword evidence="6" id="KW-0408">Iron</keyword>
<dbReference type="Proteomes" id="UP000799291">
    <property type="component" value="Unassembled WGS sequence"/>
</dbReference>
<dbReference type="SUPFAM" id="SSF51197">
    <property type="entry name" value="Clavaminate synthase-like"/>
    <property type="match status" value="1"/>
</dbReference>
<feature type="compositionally biased region" description="Low complexity" evidence="7">
    <location>
        <begin position="454"/>
        <end position="464"/>
    </location>
</feature>
<dbReference type="InterPro" id="IPR051323">
    <property type="entry name" value="AtsK-like"/>
</dbReference>
<feature type="domain" description="TauD/TfdA-like" evidence="8">
    <location>
        <begin position="39"/>
        <end position="344"/>
    </location>
</feature>
<keyword evidence="4" id="KW-0223">Dioxygenase</keyword>
<proteinExistence type="inferred from homology"/>
<name>A0A6G1IKB9_9PLEO</name>
<evidence type="ECO:0000313" key="9">
    <source>
        <dbReference type="EMBL" id="KAF2678538.1"/>
    </source>
</evidence>
<evidence type="ECO:0000256" key="6">
    <source>
        <dbReference type="ARBA" id="ARBA00023004"/>
    </source>
</evidence>
<dbReference type="PANTHER" id="PTHR30468:SF10">
    <property type="entry name" value="TAUD_TFDA-LIKE DOMAIN-CONTAINING PROTEIN"/>
    <property type="match status" value="1"/>
</dbReference>
<dbReference type="InterPro" id="IPR042098">
    <property type="entry name" value="TauD-like_sf"/>
</dbReference>
<comment type="similarity">
    <text evidence="2">Belongs to the TfdA dioxygenase family.</text>
</comment>
<evidence type="ECO:0000256" key="1">
    <source>
        <dbReference type="ARBA" id="ARBA00001954"/>
    </source>
</evidence>
<feature type="compositionally biased region" description="Basic and acidic residues" evidence="7">
    <location>
        <begin position="390"/>
        <end position="399"/>
    </location>
</feature>
<dbReference type="GO" id="GO:0005737">
    <property type="term" value="C:cytoplasm"/>
    <property type="evidence" value="ECO:0007669"/>
    <property type="project" value="TreeGrafter"/>
</dbReference>
<comment type="cofactor">
    <cofactor evidence="1">
        <name>Fe(2+)</name>
        <dbReference type="ChEBI" id="CHEBI:29033"/>
    </cofactor>
</comment>
<feature type="compositionally biased region" description="Basic and acidic residues" evidence="7">
    <location>
        <begin position="438"/>
        <end position="453"/>
    </location>
</feature>
<protein>
    <submittedName>
        <fullName evidence="9">TauD-domain-containing protein</fullName>
    </submittedName>
</protein>